<feature type="transmembrane region" description="Helical" evidence="9">
    <location>
        <begin position="102"/>
        <end position="120"/>
    </location>
</feature>
<dbReference type="SUPFAM" id="SSF103473">
    <property type="entry name" value="MFS general substrate transporter"/>
    <property type="match status" value="1"/>
</dbReference>
<feature type="transmembrane region" description="Helical" evidence="9">
    <location>
        <begin position="295"/>
        <end position="316"/>
    </location>
</feature>
<dbReference type="EMBL" id="JACHBI010000016">
    <property type="protein sequence ID" value="MBB5577084.1"/>
    <property type="molecule type" value="Genomic_DNA"/>
</dbReference>
<keyword evidence="5 9" id="KW-0812">Transmembrane</keyword>
<comment type="caution">
    <text evidence="11">The sequence shown here is derived from an EMBL/GenBank/DDBJ whole genome shotgun (WGS) entry which is preliminary data.</text>
</comment>
<evidence type="ECO:0000256" key="6">
    <source>
        <dbReference type="ARBA" id="ARBA00022847"/>
    </source>
</evidence>
<dbReference type="InterPro" id="IPR011701">
    <property type="entry name" value="MFS"/>
</dbReference>
<keyword evidence="3" id="KW-0813">Transport</keyword>
<feature type="domain" description="Major facilitator superfamily (MFS) profile" evidence="10">
    <location>
        <begin position="31"/>
        <end position="440"/>
    </location>
</feature>
<keyword evidence="6" id="KW-0769">Symport</keyword>
<evidence type="ECO:0000256" key="7">
    <source>
        <dbReference type="ARBA" id="ARBA00022989"/>
    </source>
</evidence>
<keyword evidence="4" id="KW-1003">Cell membrane</keyword>
<evidence type="ECO:0000256" key="1">
    <source>
        <dbReference type="ARBA" id="ARBA00004651"/>
    </source>
</evidence>
<dbReference type="GO" id="GO:0015293">
    <property type="term" value="F:symporter activity"/>
    <property type="evidence" value="ECO:0007669"/>
    <property type="project" value="UniProtKB-KW"/>
</dbReference>
<dbReference type="InterPro" id="IPR005829">
    <property type="entry name" value="Sugar_transporter_CS"/>
</dbReference>
<evidence type="ECO:0000313" key="12">
    <source>
        <dbReference type="Proteomes" id="UP000549882"/>
    </source>
</evidence>
<dbReference type="PROSITE" id="PS00217">
    <property type="entry name" value="SUGAR_TRANSPORT_2"/>
    <property type="match status" value="1"/>
</dbReference>
<gene>
    <name evidence="11" type="ORF">GGD50_005733</name>
</gene>
<evidence type="ECO:0000313" key="11">
    <source>
        <dbReference type="EMBL" id="MBB5577084.1"/>
    </source>
</evidence>
<keyword evidence="12" id="KW-1185">Reference proteome</keyword>
<dbReference type="InterPro" id="IPR051084">
    <property type="entry name" value="H+-coupled_symporters"/>
</dbReference>
<keyword evidence="7 9" id="KW-1133">Transmembrane helix</keyword>
<dbReference type="InterPro" id="IPR036259">
    <property type="entry name" value="MFS_trans_sf"/>
</dbReference>
<proteinExistence type="inferred from homology"/>
<evidence type="ECO:0000256" key="4">
    <source>
        <dbReference type="ARBA" id="ARBA00022475"/>
    </source>
</evidence>
<dbReference type="PANTHER" id="PTHR43528:SF1">
    <property type="entry name" value="ALPHA-KETOGLUTARATE PERMEASE"/>
    <property type="match status" value="1"/>
</dbReference>
<feature type="transmembrane region" description="Helical" evidence="9">
    <location>
        <begin position="386"/>
        <end position="406"/>
    </location>
</feature>
<dbReference type="GO" id="GO:0005886">
    <property type="term" value="C:plasma membrane"/>
    <property type="evidence" value="ECO:0007669"/>
    <property type="project" value="UniProtKB-SubCell"/>
</dbReference>
<dbReference type="PROSITE" id="PS50850">
    <property type="entry name" value="MFS"/>
    <property type="match status" value="1"/>
</dbReference>
<evidence type="ECO:0000256" key="5">
    <source>
        <dbReference type="ARBA" id="ARBA00022692"/>
    </source>
</evidence>
<accession>A0A7W9D433</accession>
<feature type="transmembrane region" description="Helical" evidence="9">
    <location>
        <begin position="418"/>
        <end position="436"/>
    </location>
</feature>
<name>A0A7W9D433_9HYPH</name>
<feature type="transmembrane region" description="Helical" evidence="9">
    <location>
        <begin position="203"/>
        <end position="222"/>
    </location>
</feature>
<evidence type="ECO:0000256" key="3">
    <source>
        <dbReference type="ARBA" id="ARBA00022448"/>
    </source>
</evidence>
<feature type="transmembrane region" description="Helical" evidence="9">
    <location>
        <begin position="328"/>
        <end position="346"/>
    </location>
</feature>
<comment type="similarity">
    <text evidence="2">Belongs to the major facilitator superfamily. Metabolite:H+ Symporter (MHS) family (TC 2.A.1.6) family.</text>
</comment>
<dbReference type="InterPro" id="IPR020846">
    <property type="entry name" value="MFS_dom"/>
</dbReference>
<dbReference type="Pfam" id="PF07690">
    <property type="entry name" value="MFS_1"/>
    <property type="match status" value="1"/>
</dbReference>
<feature type="transmembrane region" description="Helical" evidence="9">
    <location>
        <begin position="126"/>
        <end position="147"/>
    </location>
</feature>
<sequence length="448" mass="48410">MSVKLESSNLGMQARTAGHSHDLGNVLRRKSLIATGLGNTLEWYDWTIYAVFAPYIAKAMFDTQDPVSALLSTLAIFAVGFISRPLGGIVFGALADRLGRKTVLLISMVLMGFGSLLIAVSPTYAAVGGFASLMVLAARLLQGFAHGGEATASYAYLAEIAPKERRGLWSSSMFFSVGIGSIVATLLGVVLTRLIDVADMDFWGWRIPFLLGALLSVLVLFLRKSMMESDVLTDFVGSPQGSPNPVEAPDWPKSKIISRAVGIFFYQAGVGLPYYLWTAYAAVFAITQRGMDPSGAFTASLFAQIPYIIAVPIWGYVSDRIGRKPVTIFYFLAVAVLTFPLIGFISNEPWTLFVAQGVMLSVTGCIGGTLPAIIAERVPTRYRSRIMGISLPLSLALFGGTAPYLSSWFSSMNLSWVFNLYVVVVVLIAAGVVATWRETSGIDLREVN</sequence>
<evidence type="ECO:0000256" key="2">
    <source>
        <dbReference type="ARBA" id="ARBA00008240"/>
    </source>
</evidence>
<protein>
    <submittedName>
        <fullName evidence="11">MHS family alpha-ketoglutarate permease-like MFS transporter</fullName>
    </submittedName>
</protein>
<dbReference type="RefSeq" id="WP_210203680.1">
    <property type="nucleotide sequence ID" value="NZ_JACHBI010000016.1"/>
</dbReference>
<comment type="subcellular location">
    <subcellularLocation>
        <location evidence="1">Cell membrane</location>
        <topology evidence="1">Multi-pass membrane protein</topology>
    </subcellularLocation>
</comment>
<dbReference type="AlphaFoldDB" id="A0A7W9D433"/>
<dbReference type="Gene3D" id="1.20.1250.20">
    <property type="entry name" value="MFS general substrate transporter like domains"/>
    <property type="match status" value="2"/>
</dbReference>
<evidence type="ECO:0000256" key="8">
    <source>
        <dbReference type="ARBA" id="ARBA00023136"/>
    </source>
</evidence>
<evidence type="ECO:0000256" key="9">
    <source>
        <dbReference type="SAM" id="Phobius"/>
    </source>
</evidence>
<organism evidence="11 12">
    <name type="scientific">Rhizobium paranaense</name>
    <dbReference type="NCBI Taxonomy" id="1650438"/>
    <lineage>
        <taxon>Bacteria</taxon>
        <taxon>Pseudomonadati</taxon>
        <taxon>Pseudomonadota</taxon>
        <taxon>Alphaproteobacteria</taxon>
        <taxon>Hyphomicrobiales</taxon>
        <taxon>Rhizobiaceae</taxon>
        <taxon>Rhizobium/Agrobacterium group</taxon>
        <taxon>Rhizobium</taxon>
    </lineage>
</organism>
<feature type="transmembrane region" description="Helical" evidence="9">
    <location>
        <begin position="352"/>
        <end position="374"/>
    </location>
</feature>
<feature type="transmembrane region" description="Helical" evidence="9">
    <location>
        <begin position="263"/>
        <end position="283"/>
    </location>
</feature>
<dbReference type="PANTHER" id="PTHR43528">
    <property type="entry name" value="ALPHA-KETOGLUTARATE PERMEASE"/>
    <property type="match status" value="1"/>
</dbReference>
<dbReference type="Proteomes" id="UP000549882">
    <property type="component" value="Unassembled WGS sequence"/>
</dbReference>
<evidence type="ECO:0000259" key="10">
    <source>
        <dbReference type="PROSITE" id="PS50850"/>
    </source>
</evidence>
<keyword evidence="8 9" id="KW-0472">Membrane</keyword>
<feature type="transmembrane region" description="Helical" evidence="9">
    <location>
        <begin position="69"/>
        <end position="95"/>
    </location>
</feature>
<feature type="transmembrane region" description="Helical" evidence="9">
    <location>
        <begin position="168"/>
        <end position="191"/>
    </location>
</feature>
<reference evidence="11 12" key="1">
    <citation type="submission" date="2020-08" db="EMBL/GenBank/DDBJ databases">
        <title>Genomic Encyclopedia of Type Strains, Phase IV (KMG-V): Genome sequencing to study the core and pangenomes of soil and plant-associated prokaryotes.</title>
        <authorList>
            <person name="Whitman W."/>
        </authorList>
    </citation>
    <scope>NUCLEOTIDE SEQUENCE [LARGE SCALE GENOMIC DNA]</scope>
    <source>
        <strain evidence="11 12">SEMIA 4064</strain>
    </source>
</reference>